<comment type="caution">
    <text evidence="1">The sequence shown here is derived from an EMBL/GenBank/DDBJ whole genome shotgun (WGS) entry which is preliminary data.</text>
</comment>
<dbReference type="EMBL" id="CAJOBC010006923">
    <property type="protein sequence ID" value="CAF3915500.1"/>
    <property type="molecule type" value="Genomic_DNA"/>
</dbReference>
<name>A0A814SSV7_9BILA</name>
<dbReference type="Proteomes" id="UP000677228">
    <property type="component" value="Unassembled WGS sequence"/>
</dbReference>
<dbReference type="Proteomes" id="UP000681722">
    <property type="component" value="Unassembled WGS sequence"/>
</dbReference>
<evidence type="ECO:0000313" key="3">
    <source>
        <dbReference type="EMBL" id="CAF3915500.1"/>
    </source>
</evidence>
<reference evidence="1" key="1">
    <citation type="submission" date="2021-02" db="EMBL/GenBank/DDBJ databases">
        <authorList>
            <person name="Nowell W R."/>
        </authorList>
    </citation>
    <scope>NUCLEOTIDE SEQUENCE</scope>
</reference>
<evidence type="ECO:0000313" key="4">
    <source>
        <dbReference type="EMBL" id="CAF4145225.1"/>
    </source>
</evidence>
<sequence>MWPADVLQVRPDPPENDENAFFCYEVELIELENTKAQGITELLAAFVRQVDIIHQMDRLSYFLLLVNENYLHFTQLYVSTIQDLMTQDNVFNGDPLQIMLHIDNIEYT</sequence>
<dbReference type="EMBL" id="CAJNOQ010006922">
    <property type="protein sequence ID" value="CAF1151949.1"/>
    <property type="molecule type" value="Genomic_DNA"/>
</dbReference>
<evidence type="ECO:0000313" key="5">
    <source>
        <dbReference type="Proteomes" id="UP000663829"/>
    </source>
</evidence>
<dbReference type="Proteomes" id="UP000663829">
    <property type="component" value="Unassembled WGS sequence"/>
</dbReference>
<protein>
    <submittedName>
        <fullName evidence="1">Uncharacterized protein</fullName>
    </submittedName>
</protein>
<gene>
    <name evidence="1" type="ORF">GPM918_LOCUS21227</name>
    <name evidence="2" type="ORF">OVA965_LOCUS30015</name>
    <name evidence="3" type="ORF">SRO942_LOCUS21226</name>
    <name evidence="4" type="ORF">TMI583_LOCUS30811</name>
</gene>
<dbReference type="EMBL" id="CAJNOK010021540">
    <property type="protein sequence ID" value="CAF1333858.1"/>
    <property type="molecule type" value="Genomic_DNA"/>
</dbReference>
<proteinExistence type="predicted"/>
<evidence type="ECO:0000313" key="1">
    <source>
        <dbReference type="EMBL" id="CAF1151949.1"/>
    </source>
</evidence>
<keyword evidence="5" id="KW-1185">Reference proteome</keyword>
<dbReference type="AlphaFoldDB" id="A0A814SSV7"/>
<organism evidence="1 5">
    <name type="scientific">Didymodactylos carnosus</name>
    <dbReference type="NCBI Taxonomy" id="1234261"/>
    <lineage>
        <taxon>Eukaryota</taxon>
        <taxon>Metazoa</taxon>
        <taxon>Spiralia</taxon>
        <taxon>Gnathifera</taxon>
        <taxon>Rotifera</taxon>
        <taxon>Eurotatoria</taxon>
        <taxon>Bdelloidea</taxon>
        <taxon>Philodinida</taxon>
        <taxon>Philodinidae</taxon>
        <taxon>Didymodactylos</taxon>
    </lineage>
</organism>
<dbReference type="EMBL" id="CAJOBA010043166">
    <property type="protein sequence ID" value="CAF4145225.1"/>
    <property type="molecule type" value="Genomic_DNA"/>
</dbReference>
<dbReference type="Proteomes" id="UP000682733">
    <property type="component" value="Unassembled WGS sequence"/>
</dbReference>
<evidence type="ECO:0000313" key="2">
    <source>
        <dbReference type="EMBL" id="CAF1333858.1"/>
    </source>
</evidence>
<accession>A0A814SSV7</accession>